<comment type="caution">
    <text evidence="1">The sequence shown here is derived from an EMBL/GenBank/DDBJ whole genome shotgun (WGS) entry which is preliminary data.</text>
</comment>
<keyword evidence="2" id="KW-1185">Reference proteome</keyword>
<dbReference type="Proteomes" id="UP001590951">
    <property type="component" value="Unassembled WGS sequence"/>
</dbReference>
<sequence length="82" mass="9506">MAPLHSRRRRPHRHPPTYRHDVACNILSAFDASLYEYGLASLTKHEVEIKTDSHITSLEKDRLCTKEDGKIPFGMPIWNYGE</sequence>
<dbReference type="Gene3D" id="3.50.50.100">
    <property type="match status" value="1"/>
</dbReference>
<protein>
    <submittedName>
        <fullName evidence="1">Uncharacterized protein</fullName>
    </submittedName>
</protein>
<evidence type="ECO:0000313" key="1">
    <source>
        <dbReference type="EMBL" id="KAL2046459.1"/>
    </source>
</evidence>
<proteinExistence type="predicted"/>
<organism evidence="1 2">
    <name type="scientific">Lepraria finkii</name>
    <dbReference type="NCBI Taxonomy" id="1340010"/>
    <lineage>
        <taxon>Eukaryota</taxon>
        <taxon>Fungi</taxon>
        <taxon>Dikarya</taxon>
        <taxon>Ascomycota</taxon>
        <taxon>Pezizomycotina</taxon>
        <taxon>Lecanoromycetes</taxon>
        <taxon>OSLEUM clade</taxon>
        <taxon>Lecanoromycetidae</taxon>
        <taxon>Lecanorales</taxon>
        <taxon>Lecanorineae</taxon>
        <taxon>Stereocaulaceae</taxon>
        <taxon>Lepraria</taxon>
    </lineage>
</organism>
<reference evidence="1 2" key="1">
    <citation type="submission" date="2024-09" db="EMBL/GenBank/DDBJ databases">
        <title>Rethinking Asexuality: The Enigmatic Case of Functional Sexual Genes in Lepraria (Stereocaulaceae).</title>
        <authorList>
            <person name="Doellman M."/>
            <person name="Sun Y."/>
            <person name="Barcenas-Pena A."/>
            <person name="Lumbsch H.T."/>
            <person name="Grewe F."/>
        </authorList>
    </citation>
    <scope>NUCLEOTIDE SEQUENCE [LARGE SCALE GENOMIC DNA]</scope>
    <source>
        <strain evidence="1 2">Grewe 0041</strain>
    </source>
</reference>
<evidence type="ECO:0000313" key="2">
    <source>
        <dbReference type="Proteomes" id="UP001590951"/>
    </source>
</evidence>
<name>A0ABR4AP60_9LECA</name>
<gene>
    <name evidence="1" type="ORF">ABVK25_011854</name>
</gene>
<accession>A0ABR4AP60</accession>
<dbReference type="EMBL" id="JBHFEH010000122">
    <property type="protein sequence ID" value="KAL2046459.1"/>
    <property type="molecule type" value="Genomic_DNA"/>
</dbReference>